<proteinExistence type="predicted"/>
<dbReference type="RefSeq" id="WP_202827592.1">
    <property type="nucleotide sequence ID" value="NZ_JAEUXJ010000010.1"/>
</dbReference>
<dbReference type="Proteomes" id="UP000606490">
    <property type="component" value="Unassembled WGS sequence"/>
</dbReference>
<keyword evidence="2" id="KW-1185">Reference proteome</keyword>
<gene>
    <name evidence="1" type="ORF">JMJ55_21180</name>
</gene>
<evidence type="ECO:0000313" key="1">
    <source>
        <dbReference type="EMBL" id="MBL6457854.1"/>
    </source>
</evidence>
<organism evidence="1 2">
    <name type="scientific">Belnapia mucosa</name>
    <dbReference type="NCBI Taxonomy" id="2804532"/>
    <lineage>
        <taxon>Bacteria</taxon>
        <taxon>Pseudomonadati</taxon>
        <taxon>Pseudomonadota</taxon>
        <taxon>Alphaproteobacteria</taxon>
        <taxon>Acetobacterales</taxon>
        <taxon>Roseomonadaceae</taxon>
        <taxon>Belnapia</taxon>
    </lineage>
</organism>
<accession>A0ABS1V848</accession>
<dbReference type="EMBL" id="JAEUXJ010000010">
    <property type="protein sequence ID" value="MBL6457854.1"/>
    <property type="molecule type" value="Genomic_DNA"/>
</dbReference>
<protein>
    <submittedName>
        <fullName evidence="1">Uncharacterized protein</fullName>
    </submittedName>
</protein>
<evidence type="ECO:0000313" key="2">
    <source>
        <dbReference type="Proteomes" id="UP000606490"/>
    </source>
</evidence>
<comment type="caution">
    <text evidence="1">The sequence shown here is derived from an EMBL/GenBank/DDBJ whole genome shotgun (WGS) entry which is preliminary data.</text>
</comment>
<name>A0ABS1V848_9PROT</name>
<reference evidence="1 2" key="1">
    <citation type="submission" date="2021-01" db="EMBL/GenBank/DDBJ databases">
        <title>Belnapia mucosa sp. nov. and Belnapia arida sp. nov., isolated from the Tabernas Desert (Almeria, Spain).</title>
        <authorList>
            <person name="Molina-Menor E."/>
            <person name="Vidal-Verdu A."/>
            <person name="Calonge A."/>
            <person name="Satari L."/>
            <person name="Pereto Magraner J."/>
            <person name="Porcar Miralles M."/>
        </authorList>
    </citation>
    <scope>NUCLEOTIDE SEQUENCE [LARGE SCALE GENOMIC DNA]</scope>
    <source>
        <strain evidence="1 2">T6</strain>
    </source>
</reference>
<sequence length="81" mass="8628">MPFLDPESRELLRQALGLDRAAVPYRNHYPAAADDPIATRLASLGLLHRGEAIAGGRVIFQVTEAGARQLGATLPGPDPAR</sequence>